<accession>A0A0F9SEI0</accession>
<dbReference type="AlphaFoldDB" id="A0A0F9SEI0"/>
<name>A0A0F9SEI0_9ZZZZ</name>
<comment type="caution">
    <text evidence="1">The sequence shown here is derived from an EMBL/GenBank/DDBJ whole genome shotgun (WGS) entry which is preliminary data.</text>
</comment>
<evidence type="ECO:0000313" key="1">
    <source>
        <dbReference type="EMBL" id="KKN65444.1"/>
    </source>
</evidence>
<gene>
    <name evidence="1" type="ORF">LCGC14_0481640</name>
</gene>
<dbReference type="EMBL" id="LAZR01000524">
    <property type="protein sequence ID" value="KKN65444.1"/>
    <property type="molecule type" value="Genomic_DNA"/>
</dbReference>
<proteinExistence type="predicted"/>
<organism evidence="1">
    <name type="scientific">marine sediment metagenome</name>
    <dbReference type="NCBI Taxonomy" id="412755"/>
    <lineage>
        <taxon>unclassified sequences</taxon>
        <taxon>metagenomes</taxon>
        <taxon>ecological metagenomes</taxon>
    </lineage>
</organism>
<protein>
    <submittedName>
        <fullName evidence="1">Uncharacterized protein</fullName>
    </submittedName>
</protein>
<sequence length="131" mass="14316">MITRRELIAMLGAGAVITAEGLYWPGAKLVSIPKRHLILKRDAISLVAWDTGRVICSIPRGRESVDICGGEARISFPLIPPGVSGMITNMYVGRTNMFKFTVPLTVKPRTIITATVTARDHQLEALMSALR</sequence>
<reference evidence="1" key="1">
    <citation type="journal article" date="2015" name="Nature">
        <title>Complex archaea that bridge the gap between prokaryotes and eukaryotes.</title>
        <authorList>
            <person name="Spang A."/>
            <person name="Saw J.H."/>
            <person name="Jorgensen S.L."/>
            <person name="Zaremba-Niedzwiedzka K."/>
            <person name="Martijn J."/>
            <person name="Lind A.E."/>
            <person name="van Eijk R."/>
            <person name="Schleper C."/>
            <person name="Guy L."/>
            <person name="Ettema T.J."/>
        </authorList>
    </citation>
    <scope>NUCLEOTIDE SEQUENCE</scope>
</reference>